<comment type="caution">
    <text evidence="2">The sequence shown here is derived from an EMBL/GenBank/DDBJ whole genome shotgun (WGS) entry which is preliminary data.</text>
</comment>
<dbReference type="AlphaFoldDB" id="A0A834MFC2"/>
<organism evidence="2 3">
    <name type="scientific">Rhynchophorus ferrugineus</name>
    <name type="common">Red palm weevil</name>
    <name type="synonym">Curculio ferrugineus</name>
    <dbReference type="NCBI Taxonomy" id="354439"/>
    <lineage>
        <taxon>Eukaryota</taxon>
        <taxon>Metazoa</taxon>
        <taxon>Ecdysozoa</taxon>
        <taxon>Arthropoda</taxon>
        <taxon>Hexapoda</taxon>
        <taxon>Insecta</taxon>
        <taxon>Pterygota</taxon>
        <taxon>Neoptera</taxon>
        <taxon>Endopterygota</taxon>
        <taxon>Coleoptera</taxon>
        <taxon>Polyphaga</taxon>
        <taxon>Cucujiformia</taxon>
        <taxon>Curculionidae</taxon>
        <taxon>Dryophthorinae</taxon>
        <taxon>Rhynchophorus</taxon>
    </lineage>
</organism>
<keyword evidence="3" id="KW-1185">Reference proteome</keyword>
<evidence type="ECO:0000313" key="3">
    <source>
        <dbReference type="Proteomes" id="UP000625711"/>
    </source>
</evidence>
<sequence>MTSRKMCFNNVPTDGIRSKSRKRTDATRAATELEGDGSDQRQSGIYQKEAETRIRHIVQHRTTAKAAPTDQVERNGEERHHTVQDV</sequence>
<gene>
    <name evidence="2" type="ORF">GWI33_009321</name>
</gene>
<protein>
    <submittedName>
        <fullName evidence="2">Uncharacterized protein</fullName>
    </submittedName>
</protein>
<feature type="region of interest" description="Disordered" evidence="1">
    <location>
        <begin position="1"/>
        <end position="48"/>
    </location>
</feature>
<proteinExistence type="predicted"/>
<dbReference type="EMBL" id="JAACXV010000415">
    <property type="protein sequence ID" value="KAF7277710.1"/>
    <property type="molecule type" value="Genomic_DNA"/>
</dbReference>
<dbReference type="Proteomes" id="UP000625711">
    <property type="component" value="Unassembled WGS sequence"/>
</dbReference>
<name>A0A834MFC2_RHYFE</name>
<feature type="region of interest" description="Disordered" evidence="1">
    <location>
        <begin position="60"/>
        <end position="86"/>
    </location>
</feature>
<feature type="compositionally biased region" description="Basic and acidic residues" evidence="1">
    <location>
        <begin position="71"/>
        <end position="86"/>
    </location>
</feature>
<evidence type="ECO:0000256" key="1">
    <source>
        <dbReference type="SAM" id="MobiDB-lite"/>
    </source>
</evidence>
<reference evidence="2" key="1">
    <citation type="submission" date="2020-08" db="EMBL/GenBank/DDBJ databases">
        <title>Genome sequencing and assembly of the red palm weevil Rhynchophorus ferrugineus.</title>
        <authorList>
            <person name="Dias G.B."/>
            <person name="Bergman C.M."/>
            <person name="Manee M."/>
        </authorList>
    </citation>
    <scope>NUCLEOTIDE SEQUENCE</scope>
    <source>
        <strain evidence="2">AA-2017</strain>
        <tissue evidence="2">Whole larva</tissue>
    </source>
</reference>
<evidence type="ECO:0000313" key="2">
    <source>
        <dbReference type="EMBL" id="KAF7277710.1"/>
    </source>
</evidence>
<accession>A0A834MFC2</accession>